<dbReference type="Proteomes" id="UP001497680">
    <property type="component" value="Unassembled WGS sequence"/>
</dbReference>
<organism evidence="1 2">
    <name type="scientific">Hypoxylon rubiginosum</name>
    <dbReference type="NCBI Taxonomy" id="110542"/>
    <lineage>
        <taxon>Eukaryota</taxon>
        <taxon>Fungi</taxon>
        <taxon>Dikarya</taxon>
        <taxon>Ascomycota</taxon>
        <taxon>Pezizomycotina</taxon>
        <taxon>Sordariomycetes</taxon>
        <taxon>Xylariomycetidae</taxon>
        <taxon>Xylariales</taxon>
        <taxon>Hypoxylaceae</taxon>
        <taxon>Hypoxylon</taxon>
    </lineage>
</organism>
<keyword evidence="2" id="KW-1185">Reference proteome</keyword>
<evidence type="ECO:0000313" key="2">
    <source>
        <dbReference type="Proteomes" id="UP001497680"/>
    </source>
</evidence>
<accession>A0ACC0CNG6</accession>
<name>A0ACC0CNG6_9PEZI</name>
<gene>
    <name evidence="1" type="ORF">F4821DRAFT_274553</name>
</gene>
<protein>
    <submittedName>
        <fullName evidence="1">Uncharacterized protein</fullName>
    </submittedName>
</protein>
<reference evidence="1 2" key="1">
    <citation type="journal article" date="2022" name="New Phytol.">
        <title>Ecological generalism drives hyperdiversity of secondary metabolite gene clusters in xylarialean endophytes.</title>
        <authorList>
            <person name="Franco M.E.E."/>
            <person name="Wisecaver J.H."/>
            <person name="Arnold A.E."/>
            <person name="Ju Y.M."/>
            <person name="Slot J.C."/>
            <person name="Ahrendt S."/>
            <person name="Moore L.P."/>
            <person name="Eastman K.E."/>
            <person name="Scott K."/>
            <person name="Konkel Z."/>
            <person name="Mondo S.J."/>
            <person name="Kuo A."/>
            <person name="Hayes R.D."/>
            <person name="Haridas S."/>
            <person name="Andreopoulos B."/>
            <person name="Riley R."/>
            <person name="LaButti K."/>
            <person name="Pangilinan J."/>
            <person name="Lipzen A."/>
            <person name="Amirebrahimi M."/>
            <person name="Yan J."/>
            <person name="Adam C."/>
            <person name="Keymanesh K."/>
            <person name="Ng V."/>
            <person name="Louie K."/>
            <person name="Northen T."/>
            <person name="Drula E."/>
            <person name="Henrissat B."/>
            <person name="Hsieh H.M."/>
            <person name="Youens-Clark K."/>
            <person name="Lutzoni F."/>
            <person name="Miadlikowska J."/>
            <person name="Eastwood D.C."/>
            <person name="Hamelin R.C."/>
            <person name="Grigoriev I.V."/>
            <person name="U'Ren J.M."/>
        </authorList>
    </citation>
    <scope>NUCLEOTIDE SEQUENCE [LARGE SCALE GENOMIC DNA]</scope>
    <source>
        <strain evidence="1 2">ER1909</strain>
    </source>
</reference>
<evidence type="ECO:0000313" key="1">
    <source>
        <dbReference type="EMBL" id="KAI6081895.1"/>
    </source>
</evidence>
<sequence>MANVGVTTAMPSAQALGGPTPITSFSLFPELPMDVKLSIFDFLKKGLDGEGRTARSRTLLNYASVSFDWYYYFNKHIYRRVNLTTASLYDFARYVGDRTSFIEEISFSIELDTYTCRACTQLNPKYPDANFNDAIVAKAITDLFAILSKWPRDQIAENGVELELGIYCPSDSEHTFPNDLHLGREWGACRDPPALEHCRKFNHSPSRLADLRPEALRNLHTIMRPDLERGLATIEFVNKFTVRRQTRRSLSSTALKAILLHLPGIETITYEPWREFSPRSLEALALGHFNYGQDIGYFNVLCDLPRTLNTLTLFEDFSGETDKVLAWGIRRQPNAFVSAALASVSRRFEELHASFVVDAWKFFDACKDHWVWTNLRELSLTDSLLDDDERMRIYVVGLLMRAGMVAKQMPKLTRMEIWNGREGVAGVFRYRIEDGRALVEWRGTWWPMLDLVFQLWREVASKHTNLPPFFNTMQLNSTEILSHADAIDKLRVNEKVIHPTSLAQIKMEAQRSLRSDSEGRFTNLPG</sequence>
<comment type="caution">
    <text evidence="1">The sequence shown here is derived from an EMBL/GenBank/DDBJ whole genome shotgun (WGS) entry which is preliminary data.</text>
</comment>
<dbReference type="EMBL" id="MU394383">
    <property type="protein sequence ID" value="KAI6081895.1"/>
    <property type="molecule type" value="Genomic_DNA"/>
</dbReference>
<proteinExistence type="predicted"/>